<dbReference type="PANTHER" id="PTHR33712:SF7">
    <property type="entry name" value="LIGHT-INDEPENDENT PROTOCHLOROPHYLLIDE REDUCTASE SUBUNIT B"/>
    <property type="match status" value="1"/>
</dbReference>
<dbReference type="GO" id="GO:0065003">
    <property type="term" value="P:protein-containing complex assembly"/>
    <property type="evidence" value="ECO:0007669"/>
    <property type="project" value="InterPro"/>
</dbReference>
<evidence type="ECO:0000259" key="5">
    <source>
        <dbReference type="Pfam" id="PF00148"/>
    </source>
</evidence>
<keyword evidence="7" id="KW-1185">Reference proteome</keyword>
<dbReference type="CDD" id="cd01966">
    <property type="entry name" value="Nitrogenase_NifN_1"/>
    <property type="match status" value="1"/>
</dbReference>
<dbReference type="AlphaFoldDB" id="A0A2P9AT59"/>
<proteinExistence type="inferred from homology"/>
<dbReference type="InterPro" id="IPR005975">
    <property type="entry name" value="Nase_Mo-Fe_CF"/>
</dbReference>
<evidence type="ECO:0000256" key="2">
    <source>
        <dbReference type="ARBA" id="ARBA00005155"/>
    </source>
</evidence>
<dbReference type="EMBL" id="FUIG01000049">
    <property type="protein sequence ID" value="SJM34298.1"/>
    <property type="molecule type" value="Genomic_DNA"/>
</dbReference>
<comment type="function">
    <text evidence="1">This protein may play a role in the biosynthesis of the prosthetic group of nitrogenase (FeMo cofactor).</text>
</comment>
<gene>
    <name evidence="6" type="primary">nifN</name>
    <name evidence="6" type="ORF">BQ8482_400027</name>
</gene>
<feature type="domain" description="Nitrogenase/oxidoreductase component 1" evidence="5">
    <location>
        <begin position="19"/>
        <end position="428"/>
    </location>
</feature>
<dbReference type="Gene3D" id="6.10.250.1090">
    <property type="match status" value="1"/>
</dbReference>
<dbReference type="InterPro" id="IPR050152">
    <property type="entry name" value="ChlB/BchB/BchZ"/>
</dbReference>
<evidence type="ECO:0000313" key="7">
    <source>
        <dbReference type="Proteomes" id="UP000245698"/>
    </source>
</evidence>
<dbReference type="Gene3D" id="3.40.50.1980">
    <property type="entry name" value="Nitrogenase molybdenum iron protein domain"/>
    <property type="match status" value="3"/>
</dbReference>
<accession>A0A2P9AT59</accession>
<dbReference type="SUPFAM" id="SSF53807">
    <property type="entry name" value="Helical backbone' metal receptor"/>
    <property type="match status" value="1"/>
</dbReference>
<organism evidence="6 7">
    <name type="scientific">Mesorhizobium delmotii</name>
    <dbReference type="NCBI Taxonomy" id="1631247"/>
    <lineage>
        <taxon>Bacteria</taxon>
        <taxon>Pseudomonadati</taxon>
        <taxon>Pseudomonadota</taxon>
        <taxon>Alphaproteobacteria</taxon>
        <taxon>Hyphomicrobiales</taxon>
        <taxon>Phyllobacteriaceae</taxon>
        <taxon>Mesorhizobium</taxon>
    </lineage>
</organism>
<dbReference type="Proteomes" id="UP000245698">
    <property type="component" value="Unassembled WGS sequence"/>
</dbReference>
<sequence length="460" mass="49644">MTRILAQTKSASVNPLKSSQPLGAALAFLGIDGAVPLFHGTQGCTSFALVLFVRHFKETIPLQTTAMDEVTTILGGSDNLEEAILNLKTRTKPKLIGVCTTALVETRGEDSAGDIADIRLKRAEELAGTEIVLANTPDFSGALEEGWAKAVTAMIEGITRPGERARQSKKIAILPGWNLTVADIEHLREMVESFGLHPVILPDLSGSLDGTVPDHWVPTTYGGTSVEDIRELGAAEHCIAIGEHMRRPAKVLHKVTGVPYVLFESLTGLKDADQFASLLSTISGEPVPAGVCRRRAQLQDALLDGHFHFGGKKIAIAAEPDQLYQYATFFVDMGSEIAAAVTTTDMSEILEKVPAESIQIGDLGDLETLAGGADLLVTHSHGRQASQRLGIPLMRVGFPVFDRLGSQHKLSILYQGTRDLVFEVANMFQADRHAPTPEELDPFRKRETPGGPRSSPLTRH</sequence>
<feature type="region of interest" description="Disordered" evidence="4">
    <location>
        <begin position="433"/>
        <end position="460"/>
    </location>
</feature>
<comment type="similarity">
    <text evidence="3">Belongs to the NifD/NifK/NifE/NifN family.</text>
</comment>
<dbReference type="PANTHER" id="PTHR33712">
    <property type="entry name" value="LIGHT-INDEPENDENT PROTOCHLOROPHYLLIDE REDUCTASE SUBUNIT B"/>
    <property type="match status" value="1"/>
</dbReference>
<protein>
    <submittedName>
        <fullName evidence="6">Nitrogenase iron-molybdenum cofactor biosynthesis protein NifN</fullName>
    </submittedName>
</protein>
<dbReference type="InterPro" id="IPR000510">
    <property type="entry name" value="Nase/OxRdtase_comp1"/>
</dbReference>
<evidence type="ECO:0000256" key="1">
    <source>
        <dbReference type="ARBA" id="ARBA00003171"/>
    </source>
</evidence>
<dbReference type="Pfam" id="PF00148">
    <property type="entry name" value="Oxidored_nitro"/>
    <property type="match status" value="1"/>
</dbReference>
<name>A0A2P9AT59_9HYPH</name>
<evidence type="ECO:0000256" key="3">
    <source>
        <dbReference type="ARBA" id="ARBA00011002"/>
    </source>
</evidence>
<dbReference type="GO" id="GO:0009399">
    <property type="term" value="P:nitrogen fixation"/>
    <property type="evidence" value="ECO:0007669"/>
    <property type="project" value="InterPro"/>
</dbReference>
<dbReference type="RefSeq" id="WP_123150859.1">
    <property type="nucleotide sequence ID" value="NZ_FUIG01000049.1"/>
</dbReference>
<evidence type="ECO:0000256" key="4">
    <source>
        <dbReference type="SAM" id="MobiDB-lite"/>
    </source>
</evidence>
<evidence type="ECO:0000313" key="6">
    <source>
        <dbReference type="EMBL" id="SJM34298.1"/>
    </source>
</evidence>
<dbReference type="GO" id="GO:0016491">
    <property type="term" value="F:oxidoreductase activity"/>
    <property type="evidence" value="ECO:0007669"/>
    <property type="project" value="InterPro"/>
</dbReference>
<dbReference type="NCBIfam" id="TIGR01285">
    <property type="entry name" value="nifN"/>
    <property type="match status" value="1"/>
</dbReference>
<comment type="pathway">
    <text evidence="2">Cofactor biosynthesis; Fe-Mo cofactor biosynthesis.</text>
</comment>
<reference evidence="7" key="1">
    <citation type="submission" date="2016-12" db="EMBL/GenBank/DDBJ databases">
        <authorList>
            <person name="Brunel B."/>
        </authorList>
    </citation>
    <scope>NUCLEOTIDE SEQUENCE [LARGE SCALE GENOMIC DNA]</scope>
</reference>
<dbReference type="UniPathway" id="UPA00782"/>
<feature type="compositionally biased region" description="Basic and acidic residues" evidence="4">
    <location>
        <begin position="433"/>
        <end position="448"/>
    </location>
</feature>